<gene>
    <name evidence="9" type="ORF">EJ06DRAFT_560135</name>
</gene>
<evidence type="ECO:0000256" key="4">
    <source>
        <dbReference type="ARBA" id="ARBA00022777"/>
    </source>
</evidence>
<dbReference type="InterPro" id="IPR001312">
    <property type="entry name" value="Hexokinase"/>
</dbReference>
<dbReference type="EMBL" id="ML996708">
    <property type="protein sequence ID" value="KAF2396188.1"/>
    <property type="molecule type" value="Genomic_DNA"/>
</dbReference>
<name>A0A6G1HJE9_9PEZI</name>
<dbReference type="GO" id="GO:0008865">
    <property type="term" value="F:fructokinase activity"/>
    <property type="evidence" value="ECO:0007669"/>
    <property type="project" value="TreeGrafter"/>
</dbReference>
<dbReference type="PROSITE" id="PS51748">
    <property type="entry name" value="HEXOKINASE_2"/>
    <property type="match status" value="1"/>
</dbReference>
<evidence type="ECO:0000256" key="6">
    <source>
        <dbReference type="RuleBase" id="RU362007"/>
    </source>
</evidence>
<evidence type="ECO:0000256" key="2">
    <source>
        <dbReference type="ARBA" id="ARBA00022679"/>
    </source>
</evidence>
<dbReference type="GO" id="GO:0001678">
    <property type="term" value="P:intracellular glucose homeostasis"/>
    <property type="evidence" value="ECO:0007669"/>
    <property type="project" value="InterPro"/>
</dbReference>
<evidence type="ECO:0000313" key="9">
    <source>
        <dbReference type="EMBL" id="KAF2396188.1"/>
    </source>
</evidence>
<dbReference type="GO" id="GO:0019158">
    <property type="term" value="F:mannokinase activity"/>
    <property type="evidence" value="ECO:0007669"/>
    <property type="project" value="TreeGrafter"/>
</dbReference>
<dbReference type="Gene3D" id="3.30.420.40">
    <property type="match status" value="1"/>
</dbReference>
<dbReference type="GO" id="GO:0005829">
    <property type="term" value="C:cytosol"/>
    <property type="evidence" value="ECO:0007669"/>
    <property type="project" value="TreeGrafter"/>
</dbReference>
<sequence>MLPNDPSPSLEAYLAEATRAFNTGIGLNSLTHLSAQLHASFAVRLRADISPKSDGSVDKEAEVNGICMLPSWIHTLPEGTESGRVLAMDVGGTLFRAGLVDLGNGPGDDDSGMEGEEVYLDGTSQVRGQMRIIKMRSWKIDNHVRSLRGHDFFDWMAARIEDVLQDPDIAACLVDGAVLPMGMAWSFPVEQTSPREVILLDMGKGFEATAGVIGGDLTELIMRACRKRNLPVSLDAIINDGSATLLSRAYQDPATRFSLILGTGTNMAVVLPISALSPSKFGTRPDEWFAKAAHDERLEAAHPRPGFQPFEMLIGGRYIGEIVRLVCAEGIEEGMLFGGEVPAGWEAYGLEAKTVAVVESDTSPGLAAAIGTLSAIHPLPSGTLPSTKDIHFVQRVASLVTRRAAAYLAAGIHALWELKTAAEQVAYASSGAPRDSEALSIACNGSIIERYPGFRAQVQSYLDQLVEQSTRGNGPSGGVRLEVADESAIFGAAVAAVACRE</sequence>
<feature type="domain" description="Hexokinase C-terminal" evidence="8">
    <location>
        <begin position="257"/>
        <end position="497"/>
    </location>
</feature>
<dbReference type="InterPro" id="IPR022672">
    <property type="entry name" value="Hexokinase_N"/>
</dbReference>
<dbReference type="PANTHER" id="PTHR19443">
    <property type="entry name" value="HEXOKINASE"/>
    <property type="match status" value="1"/>
</dbReference>
<feature type="domain" description="Hexokinase N-terminal" evidence="7">
    <location>
        <begin position="62"/>
        <end position="250"/>
    </location>
</feature>
<dbReference type="Pfam" id="PF00349">
    <property type="entry name" value="Hexokinase_1"/>
    <property type="match status" value="1"/>
</dbReference>
<dbReference type="GO" id="GO:0004340">
    <property type="term" value="F:glucokinase activity"/>
    <property type="evidence" value="ECO:0007669"/>
    <property type="project" value="TreeGrafter"/>
</dbReference>
<keyword evidence="4 6" id="KW-0418">Kinase</keyword>
<dbReference type="GO" id="GO:0005536">
    <property type="term" value="F:D-glucose binding"/>
    <property type="evidence" value="ECO:0007669"/>
    <property type="project" value="InterPro"/>
</dbReference>
<evidence type="ECO:0000256" key="1">
    <source>
        <dbReference type="ARBA" id="ARBA00009225"/>
    </source>
</evidence>
<dbReference type="GO" id="GO:0006096">
    <property type="term" value="P:glycolytic process"/>
    <property type="evidence" value="ECO:0007669"/>
    <property type="project" value="UniProtKB-UniPathway"/>
</dbReference>
<dbReference type="OrthoDB" id="419537at2759"/>
<keyword evidence="3 6" id="KW-0547">Nucleotide-binding</keyword>
<dbReference type="InterPro" id="IPR043129">
    <property type="entry name" value="ATPase_NBD"/>
</dbReference>
<dbReference type="Gene3D" id="3.40.367.20">
    <property type="match status" value="1"/>
</dbReference>
<dbReference type="InterPro" id="IPR022673">
    <property type="entry name" value="Hexokinase_C"/>
</dbReference>
<keyword evidence="10" id="KW-1185">Reference proteome</keyword>
<dbReference type="PRINTS" id="PR00475">
    <property type="entry name" value="HEXOKINASE"/>
</dbReference>
<evidence type="ECO:0000259" key="7">
    <source>
        <dbReference type="Pfam" id="PF00349"/>
    </source>
</evidence>
<dbReference type="PANTHER" id="PTHR19443:SF24">
    <property type="entry name" value="PHOSPHOTRANSFERASE"/>
    <property type="match status" value="1"/>
</dbReference>
<dbReference type="SUPFAM" id="SSF53067">
    <property type="entry name" value="Actin-like ATPase domain"/>
    <property type="match status" value="2"/>
</dbReference>
<dbReference type="GO" id="GO:0006006">
    <property type="term" value="P:glucose metabolic process"/>
    <property type="evidence" value="ECO:0007669"/>
    <property type="project" value="TreeGrafter"/>
</dbReference>
<dbReference type="GO" id="GO:0005739">
    <property type="term" value="C:mitochondrion"/>
    <property type="evidence" value="ECO:0007669"/>
    <property type="project" value="TreeGrafter"/>
</dbReference>
<accession>A0A6G1HJE9</accession>
<dbReference type="GO" id="GO:0006013">
    <property type="term" value="P:mannose metabolic process"/>
    <property type="evidence" value="ECO:0007669"/>
    <property type="project" value="TreeGrafter"/>
</dbReference>
<dbReference type="EC" id="2.7.1.-" evidence="6"/>
<proteinExistence type="inferred from homology"/>
<dbReference type="GO" id="GO:0005524">
    <property type="term" value="F:ATP binding"/>
    <property type="evidence" value="ECO:0007669"/>
    <property type="project" value="UniProtKB-UniRule"/>
</dbReference>
<keyword evidence="2 6" id="KW-0808">Transferase</keyword>
<keyword evidence="5 6" id="KW-0067">ATP-binding</keyword>
<dbReference type="Pfam" id="PF03727">
    <property type="entry name" value="Hexokinase_2"/>
    <property type="match status" value="1"/>
</dbReference>
<dbReference type="AlphaFoldDB" id="A0A6G1HJE9"/>
<evidence type="ECO:0000256" key="5">
    <source>
        <dbReference type="ARBA" id="ARBA00022840"/>
    </source>
</evidence>
<evidence type="ECO:0000256" key="3">
    <source>
        <dbReference type="ARBA" id="ARBA00022741"/>
    </source>
</evidence>
<evidence type="ECO:0000259" key="8">
    <source>
        <dbReference type="Pfam" id="PF03727"/>
    </source>
</evidence>
<dbReference type="UniPathway" id="UPA00109">
    <property type="reaction ID" value="UER00180"/>
</dbReference>
<dbReference type="Proteomes" id="UP000799640">
    <property type="component" value="Unassembled WGS sequence"/>
</dbReference>
<organism evidence="9 10">
    <name type="scientific">Trichodelitschia bisporula</name>
    <dbReference type="NCBI Taxonomy" id="703511"/>
    <lineage>
        <taxon>Eukaryota</taxon>
        <taxon>Fungi</taxon>
        <taxon>Dikarya</taxon>
        <taxon>Ascomycota</taxon>
        <taxon>Pezizomycotina</taxon>
        <taxon>Dothideomycetes</taxon>
        <taxon>Dothideomycetes incertae sedis</taxon>
        <taxon>Phaeotrichales</taxon>
        <taxon>Phaeotrichaceae</taxon>
        <taxon>Trichodelitschia</taxon>
    </lineage>
</organism>
<evidence type="ECO:0000313" key="10">
    <source>
        <dbReference type="Proteomes" id="UP000799640"/>
    </source>
</evidence>
<protein>
    <recommendedName>
        <fullName evidence="6">Phosphotransferase</fullName>
        <ecNumber evidence="6">2.7.1.-</ecNumber>
    </recommendedName>
</protein>
<reference evidence="9" key="1">
    <citation type="journal article" date="2020" name="Stud. Mycol.">
        <title>101 Dothideomycetes genomes: a test case for predicting lifestyles and emergence of pathogens.</title>
        <authorList>
            <person name="Haridas S."/>
            <person name="Albert R."/>
            <person name="Binder M."/>
            <person name="Bloem J."/>
            <person name="Labutti K."/>
            <person name="Salamov A."/>
            <person name="Andreopoulos B."/>
            <person name="Baker S."/>
            <person name="Barry K."/>
            <person name="Bills G."/>
            <person name="Bluhm B."/>
            <person name="Cannon C."/>
            <person name="Castanera R."/>
            <person name="Culley D."/>
            <person name="Daum C."/>
            <person name="Ezra D."/>
            <person name="Gonzalez J."/>
            <person name="Henrissat B."/>
            <person name="Kuo A."/>
            <person name="Liang C."/>
            <person name="Lipzen A."/>
            <person name="Lutzoni F."/>
            <person name="Magnuson J."/>
            <person name="Mondo S."/>
            <person name="Nolan M."/>
            <person name="Ohm R."/>
            <person name="Pangilinan J."/>
            <person name="Park H.-J."/>
            <person name="Ramirez L."/>
            <person name="Alfaro M."/>
            <person name="Sun H."/>
            <person name="Tritt A."/>
            <person name="Yoshinaga Y."/>
            <person name="Zwiers L.-H."/>
            <person name="Turgeon B."/>
            <person name="Goodwin S."/>
            <person name="Spatafora J."/>
            <person name="Crous P."/>
            <person name="Grigoriev I."/>
        </authorList>
    </citation>
    <scope>NUCLEOTIDE SEQUENCE</scope>
    <source>
        <strain evidence="9">CBS 262.69</strain>
    </source>
</reference>
<comment type="similarity">
    <text evidence="1 6">Belongs to the hexokinase family.</text>
</comment>
<keyword evidence="6" id="KW-0324">Glycolysis</keyword>